<sequence length="307" mass="33142">MLKTTQQGTFSVQATGTDGSPPIVWNVVFVAVQVLRPRSKIHANPGSGYSGSASRLGSGAIQVVSGAAPNHGWASMLDVRLVGGGISFDHRLGIDSVALNMLSNGTGTDVTATYVNDALVTKQSREHLPKVPVVDTDDRDVDDPLQHFPKATNTNAITIERWGNEFVVQFFDSPRTLSFPLKHPGHKDASIRRIDGSMKFRTALAAISKDAPHSVVVYAHIAWEADVSGVVEVKELDDVPGPDGRPLRDENNEKIQLINASWTALATAGTRTEPRFTVLPGGADAKDAGFEIWPPNFMHQVTRHDDP</sequence>
<accession>A0ABZ2M920</accession>
<evidence type="ECO:0000313" key="2">
    <source>
        <dbReference type="Proteomes" id="UP001370348"/>
    </source>
</evidence>
<proteinExistence type="predicted"/>
<organism evidence="1 2">
    <name type="scientific">Pendulispora albinea</name>
    <dbReference type="NCBI Taxonomy" id="2741071"/>
    <lineage>
        <taxon>Bacteria</taxon>
        <taxon>Pseudomonadati</taxon>
        <taxon>Myxococcota</taxon>
        <taxon>Myxococcia</taxon>
        <taxon>Myxococcales</taxon>
        <taxon>Sorangiineae</taxon>
        <taxon>Pendulisporaceae</taxon>
        <taxon>Pendulispora</taxon>
    </lineage>
</organism>
<name>A0ABZ2M920_9BACT</name>
<dbReference type="Proteomes" id="UP001370348">
    <property type="component" value="Chromosome"/>
</dbReference>
<dbReference type="RefSeq" id="WP_394828615.1">
    <property type="nucleotide sequence ID" value="NZ_CP089984.1"/>
</dbReference>
<keyword evidence="2" id="KW-1185">Reference proteome</keyword>
<protein>
    <submittedName>
        <fullName evidence="1">Uncharacterized protein</fullName>
    </submittedName>
</protein>
<dbReference type="EMBL" id="CP089984">
    <property type="protein sequence ID" value="WXB18990.1"/>
    <property type="molecule type" value="Genomic_DNA"/>
</dbReference>
<reference evidence="1 2" key="1">
    <citation type="submission" date="2021-12" db="EMBL/GenBank/DDBJ databases">
        <title>Discovery of the Pendulisporaceae a myxobacterial family with distinct sporulation behavior and unique specialized metabolism.</title>
        <authorList>
            <person name="Garcia R."/>
            <person name="Popoff A."/>
            <person name="Bader C.D."/>
            <person name="Loehr J."/>
            <person name="Walesch S."/>
            <person name="Walt C."/>
            <person name="Boldt J."/>
            <person name="Bunk B."/>
            <person name="Haeckl F.J.F.P.J."/>
            <person name="Gunesch A.P."/>
            <person name="Birkelbach J."/>
            <person name="Nuebel U."/>
            <person name="Pietschmann T."/>
            <person name="Bach T."/>
            <person name="Mueller R."/>
        </authorList>
    </citation>
    <scope>NUCLEOTIDE SEQUENCE [LARGE SCALE GENOMIC DNA]</scope>
    <source>
        <strain evidence="1 2">MSr11954</strain>
    </source>
</reference>
<evidence type="ECO:0000313" key="1">
    <source>
        <dbReference type="EMBL" id="WXB18990.1"/>
    </source>
</evidence>
<gene>
    <name evidence="1" type="ORF">LZC94_17345</name>
</gene>